<dbReference type="STRING" id="86416.Clopa_0163"/>
<dbReference type="Pfam" id="PF13487">
    <property type="entry name" value="HD_5"/>
    <property type="match status" value="1"/>
</dbReference>
<dbReference type="OrthoDB" id="9804747at2"/>
<sequence length="362" mass="41369">MRLIPIQCVKENTKLAKSIYDNEGKILLKKGAILTDAIIKKIRDLDIYSIYIFDEYSNKIIEEVIKPEIREKAVIAIKKSFINIDDDKLEVFNYKDKVGEFNSIVYITKELIEEILSKDDIMINLVDIKSSSNYIFQHSVNVAIISLIIGIKLNLHKFDLIDLCIGAILHDIGMVFVPVEIVNKESELTYEEYEIVKQHTKKGYEFLRESFEIPLTSLLIALQHHERTGGQGYPTGKAGDHISKFAKIVAIADAYDALTAHRPYRKAMSPNEALEYLMASGGIQFDYKYIEVFSKIIVPYAEGTLVNLTNGEIAVVEKININFPLRPNVKIIRSSDSRRTNRVIDLEKELDIVIKDVYYESI</sequence>
<dbReference type="HOGENOM" id="CLU_000445_92_1_9"/>
<protein>
    <submittedName>
        <fullName evidence="2">HD-GYP domain-containing protein</fullName>
    </submittedName>
</protein>
<accession>R4K6G1</accession>
<dbReference type="eggNOG" id="COG2206">
    <property type="taxonomic scope" value="Bacteria"/>
</dbReference>
<dbReference type="CDD" id="cd00077">
    <property type="entry name" value="HDc"/>
    <property type="match status" value="1"/>
</dbReference>
<dbReference type="PATRIC" id="fig|86416.3.peg.139"/>
<dbReference type="PANTHER" id="PTHR43155:SF2">
    <property type="entry name" value="CYCLIC DI-GMP PHOSPHODIESTERASE PA4108"/>
    <property type="match status" value="1"/>
</dbReference>
<reference evidence="2 3" key="1">
    <citation type="submission" date="2012-01" db="EMBL/GenBank/DDBJ databases">
        <title>Complete sequence of chromosome of Clostridium pasteurianum BC1.</title>
        <authorList>
            <consortium name="US DOE Joint Genome Institute"/>
            <person name="Lucas S."/>
            <person name="Han J."/>
            <person name="Lapidus A."/>
            <person name="Cheng J.-F."/>
            <person name="Goodwin L."/>
            <person name="Pitluck S."/>
            <person name="Peters L."/>
            <person name="Mikhailova N."/>
            <person name="Teshima H."/>
            <person name="Detter J.C."/>
            <person name="Han C."/>
            <person name="Tapia R."/>
            <person name="Land M."/>
            <person name="Hauser L."/>
            <person name="Kyrpides N."/>
            <person name="Ivanova N."/>
            <person name="Pagani I."/>
            <person name="Dunn J."/>
            <person name="Taghavi S."/>
            <person name="Francis A."/>
            <person name="van der Lelie D."/>
            <person name="Woyke T."/>
        </authorList>
    </citation>
    <scope>NUCLEOTIDE SEQUENCE [LARGE SCALE GENOMIC DNA]</scope>
    <source>
        <strain evidence="2 3">BC1</strain>
    </source>
</reference>
<dbReference type="KEGG" id="cpas:Clopa_0163"/>
<dbReference type="InterPro" id="IPR037522">
    <property type="entry name" value="HD_GYP_dom"/>
</dbReference>
<evidence type="ECO:0000313" key="2">
    <source>
        <dbReference type="EMBL" id="AGK95240.1"/>
    </source>
</evidence>
<dbReference type="AlphaFoldDB" id="R4K6G1"/>
<feature type="domain" description="HD-GYP" evidence="1">
    <location>
        <begin position="113"/>
        <end position="309"/>
    </location>
</feature>
<dbReference type="RefSeq" id="WP_015613567.1">
    <property type="nucleotide sequence ID" value="NC_021182.1"/>
</dbReference>
<gene>
    <name evidence="2" type="ORF">Clopa_0163</name>
</gene>
<proteinExistence type="predicted"/>
<evidence type="ECO:0000259" key="1">
    <source>
        <dbReference type="PROSITE" id="PS51832"/>
    </source>
</evidence>
<keyword evidence="3" id="KW-1185">Reference proteome</keyword>
<evidence type="ECO:0000313" key="3">
    <source>
        <dbReference type="Proteomes" id="UP000013523"/>
    </source>
</evidence>
<dbReference type="PROSITE" id="PS51832">
    <property type="entry name" value="HD_GYP"/>
    <property type="match status" value="1"/>
</dbReference>
<dbReference type="Gene3D" id="1.10.3210.10">
    <property type="entry name" value="Hypothetical protein af1432"/>
    <property type="match status" value="1"/>
</dbReference>
<dbReference type="PANTHER" id="PTHR43155">
    <property type="entry name" value="CYCLIC DI-GMP PHOSPHODIESTERASE PA4108-RELATED"/>
    <property type="match status" value="1"/>
</dbReference>
<dbReference type="SUPFAM" id="SSF109604">
    <property type="entry name" value="HD-domain/PDEase-like"/>
    <property type="match status" value="1"/>
</dbReference>
<organism evidence="2 3">
    <name type="scientific">Clostridium pasteurianum BC1</name>
    <dbReference type="NCBI Taxonomy" id="86416"/>
    <lineage>
        <taxon>Bacteria</taxon>
        <taxon>Bacillati</taxon>
        <taxon>Bacillota</taxon>
        <taxon>Clostridia</taxon>
        <taxon>Eubacteriales</taxon>
        <taxon>Clostridiaceae</taxon>
        <taxon>Clostridium</taxon>
    </lineage>
</organism>
<dbReference type="InterPro" id="IPR003607">
    <property type="entry name" value="HD/PDEase_dom"/>
</dbReference>
<dbReference type="SMART" id="SM00471">
    <property type="entry name" value="HDc"/>
    <property type="match status" value="1"/>
</dbReference>
<name>R4K6G1_CLOPA</name>
<dbReference type="EMBL" id="CP003261">
    <property type="protein sequence ID" value="AGK95240.1"/>
    <property type="molecule type" value="Genomic_DNA"/>
</dbReference>
<dbReference type="Proteomes" id="UP000013523">
    <property type="component" value="Chromosome"/>
</dbReference>